<reference evidence="2 3" key="2">
    <citation type="submission" date="2023-10" db="EMBL/GenBank/DDBJ databases">
        <authorList>
            <person name="Han X.F."/>
        </authorList>
    </citation>
    <scope>NUCLEOTIDE SEQUENCE [LARGE SCALE GENOMIC DNA]</scope>
    <source>
        <strain evidence="2 3">KCTC 39840</strain>
    </source>
</reference>
<keyword evidence="3" id="KW-1185">Reference proteome</keyword>
<dbReference type="Gene3D" id="2.60.40.10">
    <property type="entry name" value="Immunoglobulins"/>
    <property type="match status" value="1"/>
</dbReference>
<sequence length="965" mass="103356">MDHALLSHPSSRRGTLLAAGLLAACVLPPAASADAAGRRASRLLTVQSLRVGTTAAPLTVQVTLPRHATLRAWVNGRRADSAFHHSGVGRRRALLTAHNGLRIGRNRIRLRATLPNGRRDAETRVVKINDPIADAGHDHSLIAGRTLEVGTRPGGMRSRRGGMKLQWSIADAPRGSDAELTDPATATPELRPDEPGTYTLRLTAGRGSDASHDTLTVTVRPDDPPIGVPFETLSERPEAGVWIDGQPIANTFDRNGIFVVVLERRTRAVVEAGTTPKHGAGLSQLRGMAAKYAGNDRYLMLVSGARGVSGDMGDQLRGLLRELGAPAQPDAAINATTAGTPFSIIGIPGGVDGSAWVKFPGRGASVAAANLKANLQLNQAVLGTTPKHYDVVSTDHPTFDTRVGRPGATSNTIHWNGRDYSATLPSSATAGFHTLVIDPFSGAVLDHNPLTTNGTDTNNQVAVAALWLKQWLDRDPAPLVIMQSIGRPSGAANNWNAFVDQAVRLGANRYVLNSLDGRTDSYALVGRPGSQAPGAEASTTTDDPGELTGVATPDRTLRLTPVASDPFGDLNTELVETAYQAPQAFPAFDTAGKKAAETFIGISLGFCSSGSRSCEMRRRYYENYEPANWNQKSTDLNNLGYPDNASGFTRDEFTAVKAQLAREISAVSNVKHYFDTLQSPFDRTAGKSILDLNDLADNLRSEFAAPTGDATTSWALGLVSEIAAVGGSVESSVSGGLSAMSAMFSLVSYLTQENGTSVLGTEITTKAGELGHQLYDRYEIAQQTTTGVALLFVSDWGKLQKAAGKLDNDWRLPNTMSGASASLKLSARRWFAESLVPTTFPYLLRATPKPVGSGTAIGTECQLFDGYGGRWFYTHPWNRIDGNTQVRVSEAYENNGPRWTTLWPTRNFETYPKSDSVSKLLFNATDDRTPGLGLSKLAFFSPANFGGRVWSANDRARRCDLPIKQ</sequence>
<feature type="region of interest" description="Disordered" evidence="1">
    <location>
        <begin position="526"/>
        <end position="547"/>
    </location>
</feature>
<accession>A0ABU4HVE0</accession>
<proteinExistence type="predicted"/>
<evidence type="ECO:0000256" key="1">
    <source>
        <dbReference type="SAM" id="MobiDB-lite"/>
    </source>
</evidence>
<dbReference type="InterPro" id="IPR013783">
    <property type="entry name" value="Ig-like_fold"/>
</dbReference>
<feature type="region of interest" description="Disordered" evidence="1">
    <location>
        <begin position="173"/>
        <end position="197"/>
    </location>
</feature>
<reference evidence="3" key="1">
    <citation type="submission" date="2023-07" db="EMBL/GenBank/DDBJ databases">
        <title>Conexibacter stalactiti sp. nov., isolated from stalactites in a lava cave and emended description of the genus Conexibacter.</title>
        <authorList>
            <person name="Lee S.D."/>
        </authorList>
    </citation>
    <scope>NUCLEOTIDE SEQUENCE [LARGE SCALE GENOMIC DNA]</scope>
    <source>
        <strain evidence="3">KCTC 39840</strain>
    </source>
</reference>
<evidence type="ECO:0000313" key="2">
    <source>
        <dbReference type="EMBL" id="MDW5597236.1"/>
    </source>
</evidence>
<gene>
    <name evidence="2" type="ORF">R7226_23010</name>
</gene>
<evidence type="ECO:0008006" key="4">
    <source>
        <dbReference type="Google" id="ProtNLM"/>
    </source>
</evidence>
<organism evidence="2 3">
    <name type="scientific">Conexibacter stalactiti</name>
    <dbReference type="NCBI Taxonomy" id="1940611"/>
    <lineage>
        <taxon>Bacteria</taxon>
        <taxon>Bacillati</taxon>
        <taxon>Actinomycetota</taxon>
        <taxon>Thermoleophilia</taxon>
        <taxon>Solirubrobacterales</taxon>
        <taxon>Conexibacteraceae</taxon>
        <taxon>Conexibacter</taxon>
    </lineage>
</organism>
<dbReference type="Proteomes" id="UP001284601">
    <property type="component" value="Unassembled WGS sequence"/>
</dbReference>
<protein>
    <recommendedName>
        <fullName evidence="4">PKD domain-containing protein</fullName>
    </recommendedName>
</protein>
<evidence type="ECO:0000313" key="3">
    <source>
        <dbReference type="Proteomes" id="UP001284601"/>
    </source>
</evidence>
<dbReference type="EMBL" id="JAWSTH010000079">
    <property type="protein sequence ID" value="MDW5597236.1"/>
    <property type="molecule type" value="Genomic_DNA"/>
</dbReference>
<dbReference type="RefSeq" id="WP_318599700.1">
    <property type="nucleotide sequence ID" value="NZ_JAWSTH010000079.1"/>
</dbReference>
<name>A0ABU4HVE0_9ACTN</name>
<comment type="caution">
    <text evidence="2">The sequence shown here is derived from an EMBL/GenBank/DDBJ whole genome shotgun (WGS) entry which is preliminary data.</text>
</comment>